<comment type="caution">
    <text evidence="1">The sequence shown here is derived from an EMBL/GenBank/DDBJ whole genome shotgun (WGS) entry which is preliminary data.</text>
</comment>
<dbReference type="InterPro" id="IPR009000">
    <property type="entry name" value="Transl_B-barrel_sf"/>
</dbReference>
<dbReference type="PANTHER" id="PTHR42908">
    <property type="entry name" value="TRANSLATION ELONGATION FACTOR-RELATED"/>
    <property type="match status" value="1"/>
</dbReference>
<evidence type="ECO:0000313" key="1">
    <source>
        <dbReference type="EMBL" id="KAF5836663.1"/>
    </source>
</evidence>
<dbReference type="EMBL" id="MU069649">
    <property type="protein sequence ID" value="KAF5836663.1"/>
    <property type="molecule type" value="Genomic_DNA"/>
</dbReference>
<name>A0ABQ7GQ77_DUNSA</name>
<evidence type="ECO:0000313" key="2">
    <source>
        <dbReference type="Proteomes" id="UP000815325"/>
    </source>
</evidence>
<proteinExistence type="predicted"/>
<dbReference type="SUPFAM" id="SSF50447">
    <property type="entry name" value="Translation proteins"/>
    <property type="match status" value="1"/>
</dbReference>
<accession>A0ABQ7GQ77</accession>
<protein>
    <recommendedName>
        <fullName evidence="3">Encoded protein</fullName>
    </recommendedName>
</protein>
<dbReference type="PANTHER" id="PTHR42908:SF3">
    <property type="entry name" value="ELONGATION FACTOR-LIKE GTPASE 1"/>
    <property type="match status" value="1"/>
</dbReference>
<sequence>MTVHVLSPAYTPAEPDSPHRMTAIVNGLYLMMGRALERLQAVPAGSVLAMGGLDAAILKSATLSSTPMARPLAPMIFQASPIVKVAVEPALPSDMPRLVSKD</sequence>
<feature type="non-terminal residue" evidence="1">
    <location>
        <position position="102"/>
    </location>
</feature>
<dbReference type="Proteomes" id="UP000815325">
    <property type="component" value="Unassembled WGS sequence"/>
</dbReference>
<reference evidence="1" key="1">
    <citation type="submission" date="2017-08" db="EMBL/GenBank/DDBJ databases">
        <authorList>
            <person name="Polle J.E."/>
            <person name="Barry K."/>
            <person name="Cushman J."/>
            <person name="Schmutz J."/>
            <person name="Tran D."/>
            <person name="Hathwaick L.T."/>
            <person name="Yim W.C."/>
            <person name="Jenkins J."/>
            <person name="Mckie-Krisberg Z.M."/>
            <person name="Prochnik S."/>
            <person name="Lindquist E."/>
            <person name="Dockter R.B."/>
            <person name="Adam C."/>
            <person name="Molina H."/>
            <person name="Bunkerborg J."/>
            <person name="Jin E."/>
            <person name="Buchheim M."/>
            <person name="Magnuson J."/>
        </authorList>
    </citation>
    <scope>NUCLEOTIDE SEQUENCE</scope>
    <source>
        <strain evidence="1">CCAP 19/18</strain>
    </source>
</reference>
<keyword evidence="2" id="KW-1185">Reference proteome</keyword>
<organism evidence="1 2">
    <name type="scientific">Dunaliella salina</name>
    <name type="common">Green alga</name>
    <name type="synonym">Protococcus salinus</name>
    <dbReference type="NCBI Taxonomy" id="3046"/>
    <lineage>
        <taxon>Eukaryota</taxon>
        <taxon>Viridiplantae</taxon>
        <taxon>Chlorophyta</taxon>
        <taxon>core chlorophytes</taxon>
        <taxon>Chlorophyceae</taxon>
        <taxon>CS clade</taxon>
        <taxon>Chlamydomonadales</taxon>
        <taxon>Dunaliellaceae</taxon>
        <taxon>Dunaliella</taxon>
    </lineage>
</organism>
<gene>
    <name evidence="1" type="ORF">DUNSADRAFT_5622</name>
</gene>
<evidence type="ECO:0008006" key="3">
    <source>
        <dbReference type="Google" id="ProtNLM"/>
    </source>
</evidence>
<dbReference type="Gene3D" id="2.40.30.10">
    <property type="entry name" value="Translation factors"/>
    <property type="match status" value="1"/>
</dbReference>